<protein>
    <submittedName>
        <fullName evidence="1">Uncharacterized protein</fullName>
    </submittedName>
</protein>
<dbReference type="Proteomes" id="UP000000851">
    <property type="component" value="Chromosome"/>
</dbReference>
<sequence length="81" mass="7956">MTLRATAVFSSGLGDWVAHYTGGSATQSGNTVVLVEVDPLVSTGGSVPSAPASETMSGTLGFVGPNGGQVSFPVSATVSCH</sequence>
<gene>
    <name evidence="1" type="ordered locus">Caci_1005</name>
</gene>
<dbReference type="InParanoid" id="C7Q473"/>
<proteinExistence type="predicted"/>
<dbReference type="RefSeq" id="WP_012785227.1">
    <property type="nucleotide sequence ID" value="NC_013131.1"/>
</dbReference>
<evidence type="ECO:0000313" key="1">
    <source>
        <dbReference type="EMBL" id="ACU69933.1"/>
    </source>
</evidence>
<accession>C7Q473</accession>
<keyword evidence="2" id="KW-1185">Reference proteome</keyword>
<reference evidence="1 2" key="1">
    <citation type="journal article" date="2009" name="Stand. Genomic Sci.">
        <title>Complete genome sequence of Catenulispora acidiphila type strain (ID 139908).</title>
        <authorList>
            <person name="Copeland A."/>
            <person name="Lapidus A."/>
            <person name="Glavina Del Rio T."/>
            <person name="Nolan M."/>
            <person name="Lucas S."/>
            <person name="Chen F."/>
            <person name="Tice H."/>
            <person name="Cheng J.F."/>
            <person name="Bruce D."/>
            <person name="Goodwin L."/>
            <person name="Pitluck S."/>
            <person name="Mikhailova N."/>
            <person name="Pati A."/>
            <person name="Ivanova N."/>
            <person name="Mavromatis K."/>
            <person name="Chen A."/>
            <person name="Palaniappan K."/>
            <person name="Chain P."/>
            <person name="Land M."/>
            <person name="Hauser L."/>
            <person name="Chang Y.J."/>
            <person name="Jeffries C.D."/>
            <person name="Chertkov O."/>
            <person name="Brettin T."/>
            <person name="Detter J.C."/>
            <person name="Han C."/>
            <person name="Ali Z."/>
            <person name="Tindall B.J."/>
            <person name="Goker M."/>
            <person name="Bristow J."/>
            <person name="Eisen J.A."/>
            <person name="Markowitz V."/>
            <person name="Hugenholtz P."/>
            <person name="Kyrpides N.C."/>
            <person name="Klenk H.P."/>
        </authorList>
    </citation>
    <scope>NUCLEOTIDE SEQUENCE [LARGE SCALE GENOMIC DNA]</scope>
    <source>
        <strain evidence="2">DSM 44928 / JCM 14897 / NBRC 102108 / NRRL B-24433 / ID139908</strain>
    </source>
</reference>
<organism evidence="1 2">
    <name type="scientific">Catenulispora acidiphila (strain DSM 44928 / JCM 14897 / NBRC 102108 / NRRL B-24433 / ID139908)</name>
    <dbReference type="NCBI Taxonomy" id="479433"/>
    <lineage>
        <taxon>Bacteria</taxon>
        <taxon>Bacillati</taxon>
        <taxon>Actinomycetota</taxon>
        <taxon>Actinomycetes</taxon>
        <taxon>Catenulisporales</taxon>
        <taxon>Catenulisporaceae</taxon>
        <taxon>Catenulispora</taxon>
    </lineage>
</organism>
<dbReference type="AlphaFoldDB" id="C7Q473"/>
<dbReference type="HOGENOM" id="CLU_2567562_0_0_11"/>
<dbReference type="KEGG" id="cai:Caci_1005"/>
<evidence type="ECO:0000313" key="2">
    <source>
        <dbReference type="Proteomes" id="UP000000851"/>
    </source>
</evidence>
<dbReference type="EMBL" id="CP001700">
    <property type="protein sequence ID" value="ACU69933.1"/>
    <property type="molecule type" value="Genomic_DNA"/>
</dbReference>
<name>C7Q473_CATAD</name>